<feature type="chain" id="PRO_5036232048" description="DUF4832 domain-containing protein" evidence="1">
    <location>
        <begin position="24"/>
        <end position="613"/>
    </location>
</feature>
<evidence type="ECO:0000256" key="1">
    <source>
        <dbReference type="SAM" id="SignalP"/>
    </source>
</evidence>
<gene>
    <name evidence="4" type="ORF">TIS948_LOCUS15900</name>
    <name evidence="5" type="ORF">UJA718_LOCUS29830</name>
</gene>
<evidence type="ECO:0000313" key="5">
    <source>
        <dbReference type="EMBL" id="CAF4558867.1"/>
    </source>
</evidence>
<evidence type="ECO:0000259" key="2">
    <source>
        <dbReference type="Pfam" id="PF16116"/>
    </source>
</evidence>
<dbReference type="InterPro" id="IPR032267">
    <property type="entry name" value="DUF4832"/>
</dbReference>
<dbReference type="AlphaFoldDB" id="A0A817RNI9"/>
<keyword evidence="1" id="KW-0732">Signal</keyword>
<evidence type="ECO:0000313" key="4">
    <source>
        <dbReference type="EMBL" id="CAF3263107.1"/>
    </source>
</evidence>
<evidence type="ECO:0008006" key="8">
    <source>
        <dbReference type="Google" id="ProtNLM"/>
    </source>
</evidence>
<evidence type="ECO:0000313" key="6">
    <source>
        <dbReference type="Proteomes" id="UP000663825"/>
    </source>
</evidence>
<dbReference type="OrthoDB" id="6085154at2759"/>
<feature type="signal peptide" evidence="1">
    <location>
        <begin position="1"/>
        <end position="23"/>
    </location>
</feature>
<evidence type="ECO:0000313" key="7">
    <source>
        <dbReference type="Proteomes" id="UP000663873"/>
    </source>
</evidence>
<dbReference type="Pfam" id="PF16173">
    <property type="entry name" value="DUF4874"/>
    <property type="match status" value="1"/>
</dbReference>
<sequence>MEKTHFIILLFALLLNSCCYTLAVESGTTMKTFKSSQTLFTNPERGWIVHRFSNNMWGLDNLRNSAEKVSLVLIKIDISAYRNRNNIALEKLNEIRNSLDKCRTQGLKVILRSAYAWDWNEALPLPDPEDIQTITNHVIDMKPIYNAFEDIIIAVEMGMFGPWGEMHSSKHSTVNTKPFYPIRTDALRLVHNAYMSALPQTHSVLVRRPSYIREIFNNSEPIRPNEAYANTGKARTGYHNDAYLNSKDDAGTFAPNWSREDELAYVNKMTSFTFFGGEAFGTPNNAYNNANNALKESKQQHMTYLHRDYEPEIYDAWGSLVKQEFTRKLGYRFELKELAYSREVTPCGVLYFILKLENTGFAAMHLKRPVNLILVNGKRGNEQKTYETTLSVDPRIWTPESGIITINRNLRIPGSITEGIWQLFLSMPDISERLKHNPHYAVRFANEDVWTDDGRNMLIEELNIVASPSGSCADDQYFQEIPINSASLITQLSAMKTVQSLILSATYSKNYIFHQVFIDADNNSTTGYHVQGIGAEVLVENNAFYHHKGKTGTNWEWELVDGNIMPSNYGYKYLWQLPILHLKLPIMAYSQVVFAGTIDDKTDYSSIISVTVA</sequence>
<feature type="domain" description="DUF4832" evidence="2">
    <location>
        <begin position="235"/>
        <end position="446"/>
    </location>
</feature>
<keyword evidence="7" id="KW-1185">Reference proteome</keyword>
<dbReference type="Proteomes" id="UP000663825">
    <property type="component" value="Unassembled WGS sequence"/>
</dbReference>
<dbReference type="Pfam" id="PF16116">
    <property type="entry name" value="DUF4832"/>
    <property type="match status" value="1"/>
</dbReference>
<dbReference type="Proteomes" id="UP000663873">
    <property type="component" value="Unassembled WGS sequence"/>
</dbReference>
<comment type="caution">
    <text evidence="4">The sequence shown here is derived from an EMBL/GenBank/DDBJ whole genome shotgun (WGS) entry which is preliminary data.</text>
</comment>
<name>A0A817RNI9_9BILA</name>
<reference evidence="4" key="1">
    <citation type="submission" date="2021-02" db="EMBL/GenBank/DDBJ databases">
        <authorList>
            <person name="Nowell W R."/>
        </authorList>
    </citation>
    <scope>NUCLEOTIDE SEQUENCE</scope>
</reference>
<protein>
    <recommendedName>
        <fullName evidence="8">DUF4832 domain-containing protein</fullName>
    </recommendedName>
</protein>
<organism evidence="4 6">
    <name type="scientific">Rotaria socialis</name>
    <dbReference type="NCBI Taxonomy" id="392032"/>
    <lineage>
        <taxon>Eukaryota</taxon>
        <taxon>Metazoa</taxon>
        <taxon>Spiralia</taxon>
        <taxon>Gnathifera</taxon>
        <taxon>Rotifera</taxon>
        <taxon>Eurotatoria</taxon>
        <taxon>Bdelloidea</taxon>
        <taxon>Philodinida</taxon>
        <taxon>Philodinidae</taxon>
        <taxon>Rotaria</taxon>
    </lineage>
</organism>
<proteinExistence type="predicted"/>
<dbReference type="InterPro" id="IPR032379">
    <property type="entry name" value="DUF4874"/>
</dbReference>
<dbReference type="EMBL" id="CAJOBP010009851">
    <property type="protein sequence ID" value="CAF4558867.1"/>
    <property type="molecule type" value="Genomic_DNA"/>
</dbReference>
<evidence type="ECO:0000259" key="3">
    <source>
        <dbReference type="Pfam" id="PF16173"/>
    </source>
</evidence>
<feature type="domain" description="DUF4874" evidence="3">
    <location>
        <begin position="42"/>
        <end position="211"/>
    </location>
</feature>
<dbReference type="EMBL" id="CAJNXB010002605">
    <property type="protein sequence ID" value="CAF3263107.1"/>
    <property type="molecule type" value="Genomic_DNA"/>
</dbReference>
<accession>A0A817RNI9</accession>